<accession>A0ABY5ZQM9</accession>
<dbReference type="EMBL" id="CP092109">
    <property type="protein sequence ID" value="UWZ80918.1"/>
    <property type="molecule type" value="Genomic_DNA"/>
</dbReference>
<dbReference type="Proteomes" id="UP001060414">
    <property type="component" value="Chromosome"/>
</dbReference>
<organism evidence="1 2">
    <name type="scientific">Geoalkalibacter halelectricus</name>
    <dbReference type="NCBI Taxonomy" id="2847045"/>
    <lineage>
        <taxon>Bacteria</taxon>
        <taxon>Pseudomonadati</taxon>
        <taxon>Thermodesulfobacteriota</taxon>
        <taxon>Desulfuromonadia</taxon>
        <taxon>Desulfuromonadales</taxon>
        <taxon>Geoalkalibacteraceae</taxon>
        <taxon>Geoalkalibacter</taxon>
    </lineage>
</organism>
<protein>
    <submittedName>
        <fullName evidence="1">Uncharacterized protein</fullName>
    </submittedName>
</protein>
<name>A0ABY5ZQM9_9BACT</name>
<sequence>MSSDCTPYVPVKPGDLITAENWNDMQCKVQEDIAAQAAAAKEEIIEEGVSRADNADKFDGKNASEWTEMLDQRYASEIHDHEGVAGYRRFIKRFTRDLNKVLLHHKLGRFPLVDIYRLETVAEMNGKPCKLLFYYGHADAEKYNLSHQVYREKIRLGLPFAQLLDEVGAEYDDDNPIEDVLNDFWDAFMHDPNDEIDHCQTPWVRECCGQSRTVAELKKADQWNDLYVAMLPIRVLVGEPVCRRQEFDTAQPTERPVEGRPVGFGNLEEARQVAGPCQALLAQVNYDSIYVEVQGLTENSPPVDLMFLMRS</sequence>
<reference evidence="1" key="1">
    <citation type="journal article" date="2022" name="Environ. Microbiol.">
        <title>Geoalkalibacter halelectricus SAP #1 sp. nov. possessing extracellular electron transfer and mineral#reducing capabilities from a haloalkaline environment.</title>
        <authorList>
            <person name="Yadav S."/>
            <person name="Singh R."/>
            <person name="Sundharam S.S."/>
            <person name="Chaudhary S."/>
            <person name="Krishnamurthi S."/>
            <person name="Patil S.A."/>
        </authorList>
    </citation>
    <scope>NUCLEOTIDE SEQUENCE</scope>
    <source>
        <strain evidence="1">SAP-1</strain>
    </source>
</reference>
<keyword evidence="2" id="KW-1185">Reference proteome</keyword>
<proteinExistence type="predicted"/>
<dbReference type="RefSeq" id="WP_260749285.1">
    <property type="nucleotide sequence ID" value="NZ_CP092109.1"/>
</dbReference>
<evidence type="ECO:0000313" key="2">
    <source>
        <dbReference type="Proteomes" id="UP001060414"/>
    </source>
</evidence>
<evidence type="ECO:0000313" key="1">
    <source>
        <dbReference type="EMBL" id="UWZ80918.1"/>
    </source>
</evidence>
<gene>
    <name evidence="1" type="ORF">L9S41_05810</name>
</gene>